<comment type="caution">
    <text evidence="2">The sequence shown here is derived from an EMBL/GenBank/DDBJ whole genome shotgun (WGS) entry which is preliminary data.</text>
</comment>
<name>A0A7K0CD85_9ACTN</name>
<keyword evidence="3" id="KW-1185">Reference proteome</keyword>
<evidence type="ECO:0000256" key="1">
    <source>
        <dbReference type="SAM" id="Phobius"/>
    </source>
</evidence>
<proteinExistence type="predicted"/>
<keyword evidence="1" id="KW-0472">Membrane</keyword>
<dbReference type="AlphaFoldDB" id="A0A7K0CD85"/>
<dbReference type="EMBL" id="WEGJ01000003">
    <property type="protein sequence ID" value="MQY11430.1"/>
    <property type="molecule type" value="Genomic_DNA"/>
</dbReference>
<dbReference type="OrthoDB" id="9847374at2"/>
<dbReference type="Proteomes" id="UP000466345">
    <property type="component" value="Unassembled WGS sequence"/>
</dbReference>
<organism evidence="2 3">
    <name type="scientific">Streptomyces smaragdinus</name>
    <dbReference type="NCBI Taxonomy" id="2585196"/>
    <lineage>
        <taxon>Bacteria</taxon>
        <taxon>Bacillati</taxon>
        <taxon>Actinomycetota</taxon>
        <taxon>Actinomycetes</taxon>
        <taxon>Kitasatosporales</taxon>
        <taxon>Streptomycetaceae</taxon>
        <taxon>Streptomyces</taxon>
    </lineage>
</organism>
<accession>A0A7K0CD85</accession>
<evidence type="ECO:0000313" key="3">
    <source>
        <dbReference type="Proteomes" id="UP000466345"/>
    </source>
</evidence>
<evidence type="ECO:0000313" key="2">
    <source>
        <dbReference type="EMBL" id="MQY11430.1"/>
    </source>
</evidence>
<feature type="transmembrane region" description="Helical" evidence="1">
    <location>
        <begin position="53"/>
        <end position="75"/>
    </location>
</feature>
<protein>
    <submittedName>
        <fullName evidence="2">Uncharacterized protein</fullName>
    </submittedName>
</protein>
<reference evidence="2 3" key="1">
    <citation type="submission" date="2019-10" db="EMBL/GenBank/DDBJ databases">
        <title>Streptomyces smaragdinus sp. nov. and Streptomyces fabii sp. nov., isolated from the gut of fungus growing-termite Macrotermes natalensis.</title>
        <authorList>
            <person name="Schwitalla J."/>
            <person name="Benndorf R."/>
            <person name="Martin K."/>
            <person name="De Beer W."/>
            <person name="Kaster A.-K."/>
            <person name="Vollmers J."/>
            <person name="Poulsen M."/>
            <person name="Beemelmanns C."/>
        </authorList>
    </citation>
    <scope>NUCLEOTIDE SEQUENCE [LARGE SCALE GENOMIC DNA]</scope>
    <source>
        <strain evidence="2 3">RB5</strain>
    </source>
</reference>
<dbReference type="RefSeq" id="WP_153450684.1">
    <property type="nucleotide sequence ID" value="NZ_WEGJ01000003.1"/>
</dbReference>
<keyword evidence="1" id="KW-1133">Transmembrane helix</keyword>
<sequence length="123" mass="13049">MALESTTWRVIVASESRAPQDVHGELSHGEAWGAGISIELEALRSRFRTAEPAMLVATIAAVSSALTALVTGILARGAAKDGQHIVIELASGARLEVPASIDPAELDRMLGMIREDPERIILP</sequence>
<keyword evidence="1" id="KW-0812">Transmembrane</keyword>
<gene>
    <name evidence="2" type="ORF">SRB5_15480</name>
</gene>